<reference evidence="1 2" key="1">
    <citation type="submission" date="2018-08" db="EMBL/GenBank/DDBJ databases">
        <title>Aphanomyces genome sequencing and annotation.</title>
        <authorList>
            <person name="Minardi D."/>
            <person name="Oidtmann B."/>
            <person name="Van Der Giezen M."/>
            <person name="Studholme D.J."/>
        </authorList>
    </citation>
    <scope>NUCLEOTIDE SEQUENCE [LARGE SCALE GENOMIC DNA]</scope>
    <source>
        <strain evidence="1 2">NJM0002</strain>
    </source>
</reference>
<protein>
    <recommendedName>
        <fullName evidence="3">Tryptophan synthase beta chain-like PALP domain-containing protein</fullName>
    </recommendedName>
</protein>
<dbReference type="InterPro" id="IPR036052">
    <property type="entry name" value="TrpB-like_PALP_sf"/>
</dbReference>
<comment type="caution">
    <text evidence="1">The sequence shown here is derived from an EMBL/GenBank/DDBJ whole genome shotgun (WGS) entry which is preliminary data.</text>
</comment>
<organism evidence="1 2">
    <name type="scientific">Aphanomyces invadans</name>
    <dbReference type="NCBI Taxonomy" id="157072"/>
    <lineage>
        <taxon>Eukaryota</taxon>
        <taxon>Sar</taxon>
        <taxon>Stramenopiles</taxon>
        <taxon>Oomycota</taxon>
        <taxon>Saprolegniomycetes</taxon>
        <taxon>Saprolegniales</taxon>
        <taxon>Verrucalvaceae</taxon>
        <taxon>Aphanomyces</taxon>
    </lineage>
</organism>
<accession>A0A418AQ43</accession>
<name>A0A418AQ43_9STRA</name>
<evidence type="ECO:0000313" key="1">
    <source>
        <dbReference type="EMBL" id="RHY27269.1"/>
    </source>
</evidence>
<dbReference type="InterPro" id="IPR050214">
    <property type="entry name" value="Cys_Synth/Cystath_Beta-Synth"/>
</dbReference>
<dbReference type="Gene3D" id="3.40.50.1100">
    <property type="match status" value="1"/>
</dbReference>
<sequence length="255" mass="27443">MWQRVASGVALVAGGAAAGVYLDRLAKQREGDIKTIVEAIGNTPLLEITSLSKLTGCRILAKAEYVPTIFARARSATMTMTTIATGMHVVGTGGTIGGVSRFLKEQNQSIQVWHIDPMEGGASSDYVNTKQSTIGPDGFEYIPKREGATVRREFVAEGIGLARVTPNFKTGYSCVYFLRHTRRLTGVTTGVGLFVGPSAALNVVGAVKMAREMGPGHTIVTVLCDGGDRYRSKLYNAKWLEIEKLTDYVNAPLQL</sequence>
<dbReference type="VEuPathDB" id="FungiDB:H310_13524"/>
<dbReference type="EMBL" id="QUSY01000802">
    <property type="protein sequence ID" value="RHY27269.1"/>
    <property type="molecule type" value="Genomic_DNA"/>
</dbReference>
<dbReference type="SUPFAM" id="SSF53686">
    <property type="entry name" value="Tryptophan synthase beta subunit-like PLP-dependent enzymes"/>
    <property type="match status" value="2"/>
</dbReference>
<dbReference type="PANTHER" id="PTHR10314">
    <property type="entry name" value="CYSTATHIONINE BETA-SYNTHASE"/>
    <property type="match status" value="1"/>
</dbReference>
<evidence type="ECO:0008006" key="3">
    <source>
        <dbReference type="Google" id="ProtNLM"/>
    </source>
</evidence>
<dbReference type="AlphaFoldDB" id="A0A418AQ43"/>
<keyword evidence="2" id="KW-1185">Reference proteome</keyword>
<gene>
    <name evidence="1" type="ORF">DYB32_006885</name>
</gene>
<dbReference type="Proteomes" id="UP000285060">
    <property type="component" value="Unassembled WGS sequence"/>
</dbReference>
<evidence type="ECO:0000313" key="2">
    <source>
        <dbReference type="Proteomes" id="UP000285060"/>
    </source>
</evidence>
<proteinExistence type="predicted"/>